<dbReference type="Proteomes" id="UP001305414">
    <property type="component" value="Unassembled WGS sequence"/>
</dbReference>
<reference evidence="2 3" key="1">
    <citation type="submission" date="2023-10" db="EMBL/GenBank/DDBJ databases">
        <title>Draft genome sequence of Xylaria bambusicola isolate GMP-LS, the root and basal stem rot pathogen of sugarcane in Indonesia.</title>
        <authorList>
            <person name="Selvaraj P."/>
            <person name="Muralishankar V."/>
            <person name="Muruganantham S."/>
            <person name="Sp S."/>
            <person name="Haryani S."/>
            <person name="Lau K.J.X."/>
            <person name="Naqvi N.I."/>
        </authorList>
    </citation>
    <scope>NUCLEOTIDE SEQUENCE [LARGE SCALE GENOMIC DNA]</scope>
    <source>
        <strain evidence="2">GMP-LS</strain>
    </source>
</reference>
<dbReference type="AlphaFoldDB" id="A0AAN7Z738"/>
<evidence type="ECO:0000256" key="1">
    <source>
        <dbReference type="SAM" id="MobiDB-lite"/>
    </source>
</evidence>
<dbReference type="EMBL" id="JAWHQM010000010">
    <property type="protein sequence ID" value="KAK5629033.1"/>
    <property type="molecule type" value="Genomic_DNA"/>
</dbReference>
<name>A0AAN7Z738_9PEZI</name>
<proteinExistence type="predicted"/>
<protein>
    <submittedName>
        <fullName evidence="2">Uncharacterized protein</fullName>
    </submittedName>
</protein>
<accession>A0AAN7Z738</accession>
<feature type="compositionally biased region" description="Acidic residues" evidence="1">
    <location>
        <begin position="149"/>
        <end position="174"/>
    </location>
</feature>
<comment type="caution">
    <text evidence="2">The sequence shown here is derived from an EMBL/GenBank/DDBJ whole genome shotgun (WGS) entry which is preliminary data.</text>
</comment>
<keyword evidence="3" id="KW-1185">Reference proteome</keyword>
<evidence type="ECO:0000313" key="3">
    <source>
        <dbReference type="Proteomes" id="UP001305414"/>
    </source>
</evidence>
<feature type="region of interest" description="Disordered" evidence="1">
    <location>
        <begin position="119"/>
        <end position="174"/>
    </location>
</feature>
<organism evidence="2 3">
    <name type="scientific">Xylaria bambusicola</name>
    <dbReference type="NCBI Taxonomy" id="326684"/>
    <lineage>
        <taxon>Eukaryota</taxon>
        <taxon>Fungi</taxon>
        <taxon>Dikarya</taxon>
        <taxon>Ascomycota</taxon>
        <taxon>Pezizomycotina</taxon>
        <taxon>Sordariomycetes</taxon>
        <taxon>Xylariomycetidae</taxon>
        <taxon>Xylariales</taxon>
        <taxon>Xylariaceae</taxon>
        <taxon>Xylaria</taxon>
    </lineage>
</organism>
<gene>
    <name evidence="2" type="ORF">RRF57_004748</name>
</gene>
<evidence type="ECO:0000313" key="2">
    <source>
        <dbReference type="EMBL" id="KAK5629033.1"/>
    </source>
</evidence>
<sequence>MDDELGKRQFDKPKSVAFERLLRSIRDRMIVQEIERLELIITKLQSGNLSSARDDLREIAESKTRAKIDIEAETFRAIDLDVRAERLELAIESLEEFIEASRDRMKVSPFDEEVNIWALSDPESEHSGDLSEDDASESDLHQNPSDESVPPEDIEDRDDEDQEEDGWETAEEGV</sequence>